<reference evidence="1 2" key="1">
    <citation type="journal article" date="2018" name="Mol. Biol. Evol.">
        <title>Broad Genomic Sampling Reveals a Smut Pathogenic Ancestry of the Fungal Clade Ustilaginomycotina.</title>
        <authorList>
            <person name="Kijpornyongpan T."/>
            <person name="Mondo S.J."/>
            <person name="Barry K."/>
            <person name="Sandor L."/>
            <person name="Lee J."/>
            <person name="Lipzen A."/>
            <person name="Pangilinan J."/>
            <person name="LaButti K."/>
            <person name="Hainaut M."/>
            <person name="Henrissat B."/>
            <person name="Grigoriev I.V."/>
            <person name="Spatafora J.W."/>
            <person name="Aime M.C."/>
        </authorList>
    </citation>
    <scope>NUCLEOTIDE SEQUENCE [LARGE SCALE GENOMIC DNA]</scope>
    <source>
        <strain evidence="1 2">SA 807</strain>
    </source>
</reference>
<proteinExistence type="predicted"/>
<name>A0ACD0P473_9BASI</name>
<dbReference type="Proteomes" id="UP000245626">
    <property type="component" value="Unassembled WGS sequence"/>
</dbReference>
<keyword evidence="2" id="KW-1185">Reference proteome</keyword>
<dbReference type="EMBL" id="KZ819749">
    <property type="protein sequence ID" value="PWN52943.1"/>
    <property type="molecule type" value="Genomic_DNA"/>
</dbReference>
<evidence type="ECO:0000313" key="1">
    <source>
        <dbReference type="EMBL" id="PWN52943.1"/>
    </source>
</evidence>
<sequence length="349" mass="37160">MTIPSNDERRPPVMPRRGRGGVPEKRAISHVKKVVVVSSGKGGVGKSTVSVNLALALLATSEKHNPNGKGRKARVGLLDLDIFGPSVPKLMGLEGIGEPELTQAGALLPLRNHGISCMSMGFLLPPSSSSGSNADTVVAWRGMMVMKAVQQLLFDVDWRRGSNSTTTTITSKIDASSTAKAKDQPPQGGAGDELDVLVIDMPPGTGDVALSLGQLVKVDGAVIVSTPQEVALIDARKGVSMFEKVQVPIVGMILNMYHFVQPEQPFKVYPLFGSSKAFDEYAESKGLEVLGRLPLEPWISQGGDRGLPVVLEEGAVAKGGTLDEYSGRGRRLAREEFLGISEKVWKSLV</sequence>
<keyword evidence="1" id="KW-0378">Hydrolase</keyword>
<accession>A0ACD0P473</accession>
<organism evidence="1 2">
    <name type="scientific">Violaceomyces palustris</name>
    <dbReference type="NCBI Taxonomy" id="1673888"/>
    <lineage>
        <taxon>Eukaryota</taxon>
        <taxon>Fungi</taxon>
        <taxon>Dikarya</taxon>
        <taxon>Basidiomycota</taxon>
        <taxon>Ustilaginomycotina</taxon>
        <taxon>Ustilaginomycetes</taxon>
        <taxon>Violaceomycetales</taxon>
        <taxon>Violaceomycetaceae</taxon>
        <taxon>Violaceomyces</taxon>
    </lineage>
</organism>
<gene>
    <name evidence="1" type="ORF">IE53DRAFT_232413</name>
</gene>
<protein>
    <submittedName>
        <fullName evidence="1">P-loop containing nucleoside triphosphate hydrolase protein</fullName>
    </submittedName>
</protein>
<evidence type="ECO:0000313" key="2">
    <source>
        <dbReference type="Proteomes" id="UP000245626"/>
    </source>
</evidence>